<reference evidence="1" key="1">
    <citation type="submission" date="2023-10" db="EMBL/GenBank/DDBJ databases">
        <authorList>
            <person name="Hackl T."/>
        </authorList>
    </citation>
    <scope>NUCLEOTIDE SEQUENCE</scope>
</reference>
<protein>
    <submittedName>
        <fullName evidence="1">Uu.00g088940.m01.CDS01</fullName>
    </submittedName>
</protein>
<dbReference type="PANTHER" id="PTHR41729">
    <property type="entry name" value="GLUTAMYL-TRNA SYNTHETASE"/>
    <property type="match status" value="1"/>
</dbReference>
<dbReference type="EMBL" id="CAUWAG010000010">
    <property type="protein sequence ID" value="CAJ2507708.1"/>
    <property type="molecule type" value="Genomic_DNA"/>
</dbReference>
<gene>
    <name evidence="1" type="ORF">KHLLAP_LOCUS8176</name>
</gene>
<accession>A0AAI8VMQ1</accession>
<dbReference type="Pfam" id="PF13875">
    <property type="entry name" value="DUF4202"/>
    <property type="match status" value="1"/>
</dbReference>
<name>A0AAI8VMQ1_9PEZI</name>
<organism evidence="1 2">
    <name type="scientific">Anthostomella pinea</name>
    <dbReference type="NCBI Taxonomy" id="933095"/>
    <lineage>
        <taxon>Eukaryota</taxon>
        <taxon>Fungi</taxon>
        <taxon>Dikarya</taxon>
        <taxon>Ascomycota</taxon>
        <taxon>Pezizomycotina</taxon>
        <taxon>Sordariomycetes</taxon>
        <taxon>Xylariomycetidae</taxon>
        <taxon>Xylariales</taxon>
        <taxon>Xylariaceae</taxon>
        <taxon>Anthostomella</taxon>
    </lineage>
</organism>
<comment type="caution">
    <text evidence="1">The sequence shown here is derived from an EMBL/GenBank/DDBJ whole genome shotgun (WGS) entry which is preliminary data.</text>
</comment>
<proteinExistence type="predicted"/>
<keyword evidence="2" id="KW-1185">Reference proteome</keyword>
<dbReference type="Proteomes" id="UP001295740">
    <property type="component" value="Unassembled WGS sequence"/>
</dbReference>
<dbReference type="InterPro" id="IPR025255">
    <property type="entry name" value="DUF4202"/>
</dbReference>
<sequence length="215" mass="23937">MAALPDLPANYAAALKLIDEAHADDPKTIPSADGDGTIPYELHYAQKMTRWLALRWPDASSTLQLACRAQHFRRWEIPRNTFPMTRPGYLTWRAKQKAQAASEISTLLSPSPSSSSSFAISPPIPADAIERIAFLIRKENLKADEETQVLEDVACLVFLDDQLDDFEQKEDIDEDKIVGILRKTWVKMSDVGQGLALEMRMSERAKALIGKALAG</sequence>
<dbReference type="AlphaFoldDB" id="A0AAI8VMQ1"/>
<evidence type="ECO:0000313" key="1">
    <source>
        <dbReference type="EMBL" id="CAJ2507708.1"/>
    </source>
</evidence>
<evidence type="ECO:0000313" key="2">
    <source>
        <dbReference type="Proteomes" id="UP001295740"/>
    </source>
</evidence>
<dbReference type="PANTHER" id="PTHR41729:SF1">
    <property type="entry name" value="GLUTAMYL-TRNA SYNTHETASE"/>
    <property type="match status" value="1"/>
</dbReference>